<evidence type="ECO:0000256" key="3">
    <source>
        <dbReference type="HAMAP-Rule" id="MF_00385"/>
    </source>
</evidence>
<dbReference type="PANTHER" id="PTHR12919">
    <property type="entry name" value="30S RIBOSOMAL PROTEIN S16"/>
    <property type="match status" value="1"/>
</dbReference>
<gene>
    <name evidence="3" type="primary">rpsP</name>
    <name evidence="4" type="ordered locus">Trad_0071</name>
</gene>
<dbReference type="GO" id="GO:0005737">
    <property type="term" value="C:cytoplasm"/>
    <property type="evidence" value="ECO:0007669"/>
    <property type="project" value="UniProtKB-ARBA"/>
</dbReference>
<evidence type="ECO:0000256" key="2">
    <source>
        <dbReference type="ARBA" id="ARBA00023274"/>
    </source>
</evidence>
<protein>
    <recommendedName>
        <fullName evidence="3">Small ribosomal subunit protein bS16</fullName>
    </recommendedName>
</protein>
<dbReference type="PANTHER" id="PTHR12919:SF20">
    <property type="entry name" value="SMALL RIBOSOMAL SUBUNIT PROTEIN BS16M"/>
    <property type="match status" value="1"/>
</dbReference>
<dbReference type="HAMAP" id="MF_00385">
    <property type="entry name" value="Ribosomal_bS16"/>
    <property type="match status" value="1"/>
</dbReference>
<proteinExistence type="inferred from homology"/>
<dbReference type="InterPro" id="IPR000307">
    <property type="entry name" value="Ribosomal_bS16"/>
</dbReference>
<dbReference type="GO" id="GO:0015935">
    <property type="term" value="C:small ribosomal subunit"/>
    <property type="evidence" value="ECO:0007669"/>
    <property type="project" value="TreeGrafter"/>
</dbReference>
<evidence type="ECO:0000256" key="1">
    <source>
        <dbReference type="ARBA" id="ARBA00022980"/>
    </source>
</evidence>
<sequence length="104" mass="11645">MMVKIRLMRLGAKKNPHYRIVVVDARKRRNSAYIESLGYYDPRETVAEPLKVNAERAQYWLSQGAQPTDTALKLLERAGVDAGNVDVKRGKAYAARTQAAQAQA</sequence>
<dbReference type="GO" id="GO:0003735">
    <property type="term" value="F:structural constituent of ribosome"/>
    <property type="evidence" value="ECO:0007669"/>
    <property type="project" value="InterPro"/>
</dbReference>
<keyword evidence="2 3" id="KW-0687">Ribonucleoprotein</keyword>
<organism evidence="4 5">
    <name type="scientific">Truepera radiovictrix (strain DSM 17093 / CIP 108686 / LMG 22925 / RQ-24)</name>
    <dbReference type="NCBI Taxonomy" id="649638"/>
    <lineage>
        <taxon>Bacteria</taxon>
        <taxon>Thermotogati</taxon>
        <taxon>Deinococcota</taxon>
        <taxon>Deinococci</taxon>
        <taxon>Trueperales</taxon>
        <taxon>Trueperaceae</taxon>
        <taxon>Truepera</taxon>
    </lineage>
</organism>
<comment type="similarity">
    <text evidence="3">Belongs to the bacterial ribosomal protein bS16 family.</text>
</comment>
<evidence type="ECO:0000313" key="4">
    <source>
        <dbReference type="EMBL" id="ADI13214.1"/>
    </source>
</evidence>
<keyword evidence="1 3" id="KW-0689">Ribosomal protein</keyword>
<name>D7CX90_TRURR</name>
<dbReference type="Pfam" id="PF00886">
    <property type="entry name" value="Ribosomal_S16"/>
    <property type="match status" value="1"/>
</dbReference>
<dbReference type="SUPFAM" id="SSF54565">
    <property type="entry name" value="Ribosomal protein S16"/>
    <property type="match status" value="1"/>
</dbReference>
<dbReference type="NCBIfam" id="TIGR00002">
    <property type="entry name" value="S16"/>
    <property type="match status" value="1"/>
</dbReference>
<dbReference type="STRING" id="649638.Trad_0071"/>
<dbReference type="EMBL" id="CP002049">
    <property type="protein sequence ID" value="ADI13214.1"/>
    <property type="molecule type" value="Genomic_DNA"/>
</dbReference>
<keyword evidence="5" id="KW-1185">Reference proteome</keyword>
<dbReference type="eggNOG" id="COG0228">
    <property type="taxonomic scope" value="Bacteria"/>
</dbReference>
<reference evidence="5" key="1">
    <citation type="submission" date="2010-05" db="EMBL/GenBank/DDBJ databases">
        <title>The complete genome of Truepera radiovictris DSM 17093.</title>
        <authorList>
            <consortium name="US DOE Joint Genome Institute (JGI-PGF)"/>
            <person name="Lucas S."/>
            <person name="Copeland A."/>
            <person name="Lapidus A."/>
            <person name="Glavina del Rio T."/>
            <person name="Dalin E."/>
            <person name="Tice H."/>
            <person name="Bruce D."/>
            <person name="Goodwin L."/>
            <person name="Pitluck S."/>
            <person name="Kyrpides N."/>
            <person name="Mavromatis K."/>
            <person name="Ovchinnikova G."/>
            <person name="Munk A.C."/>
            <person name="Detter J.C."/>
            <person name="Han C."/>
            <person name="Tapia R."/>
            <person name="Land M."/>
            <person name="Hauser L."/>
            <person name="Markowitz V."/>
            <person name="Cheng J.-F."/>
            <person name="Hugenholtz P."/>
            <person name="Woyke T."/>
            <person name="Wu D."/>
            <person name="Tindall B."/>
            <person name="Pomrenke H.G."/>
            <person name="Brambilla E."/>
            <person name="Klenk H.-P."/>
            <person name="Eisen J.A."/>
        </authorList>
    </citation>
    <scope>NUCLEOTIDE SEQUENCE [LARGE SCALE GENOMIC DNA]</scope>
    <source>
        <strain evidence="5">DSM 17093 / CIP 108686 / LMG 22925 / RQ-24</strain>
    </source>
</reference>
<dbReference type="KEGG" id="tra:Trad_0071"/>
<dbReference type="Gene3D" id="3.30.1320.10">
    <property type="match status" value="1"/>
</dbReference>
<reference evidence="4 5" key="2">
    <citation type="journal article" date="2011" name="Stand. Genomic Sci.">
        <title>Complete genome sequence of Truepera radiovictrix type strain (RQ-24).</title>
        <authorList>
            <person name="Ivanova N."/>
            <person name="Rohde C."/>
            <person name="Munk C."/>
            <person name="Nolan M."/>
            <person name="Lucas S."/>
            <person name="Del Rio T.G."/>
            <person name="Tice H."/>
            <person name="Deshpande S."/>
            <person name="Cheng J.F."/>
            <person name="Tapia R."/>
            <person name="Han C."/>
            <person name="Goodwin L."/>
            <person name="Pitluck S."/>
            <person name="Liolios K."/>
            <person name="Mavromatis K."/>
            <person name="Mikhailova N."/>
            <person name="Pati A."/>
            <person name="Chen A."/>
            <person name="Palaniappan K."/>
            <person name="Land M."/>
            <person name="Hauser L."/>
            <person name="Chang Y.J."/>
            <person name="Jeffries C.D."/>
            <person name="Brambilla E."/>
            <person name="Rohde M."/>
            <person name="Goker M."/>
            <person name="Tindall B.J."/>
            <person name="Woyke T."/>
            <person name="Bristow J."/>
            <person name="Eisen J.A."/>
            <person name="Markowitz V."/>
            <person name="Hugenholtz P."/>
            <person name="Kyrpides N.C."/>
            <person name="Klenk H.P."/>
            <person name="Lapidus A."/>
        </authorList>
    </citation>
    <scope>NUCLEOTIDE SEQUENCE [LARGE SCALE GENOMIC DNA]</scope>
    <source>
        <strain evidence="5">DSM 17093 / CIP 108686 / LMG 22925 / RQ-24</strain>
    </source>
</reference>
<dbReference type="FunFam" id="3.30.1320.10:FF:000005">
    <property type="entry name" value="30S ribosomal protein S16"/>
    <property type="match status" value="1"/>
</dbReference>
<dbReference type="GO" id="GO:0006412">
    <property type="term" value="P:translation"/>
    <property type="evidence" value="ECO:0007669"/>
    <property type="project" value="UniProtKB-UniRule"/>
</dbReference>
<evidence type="ECO:0000313" key="5">
    <source>
        <dbReference type="Proteomes" id="UP000000379"/>
    </source>
</evidence>
<dbReference type="InterPro" id="IPR023803">
    <property type="entry name" value="Ribosomal_bS16_dom_sf"/>
</dbReference>
<dbReference type="Proteomes" id="UP000000379">
    <property type="component" value="Chromosome"/>
</dbReference>
<dbReference type="AlphaFoldDB" id="D7CX90"/>
<dbReference type="HOGENOM" id="CLU_100590_5_2_0"/>
<accession>D7CX90</accession>